<dbReference type="RefSeq" id="WP_138193902.1">
    <property type="nucleotide sequence ID" value="NZ_VCIW01000005.1"/>
</dbReference>
<dbReference type="InterPro" id="IPR038763">
    <property type="entry name" value="DHH_sf"/>
</dbReference>
<proteinExistence type="predicted"/>
<dbReference type="GO" id="GO:0003676">
    <property type="term" value="F:nucleic acid binding"/>
    <property type="evidence" value="ECO:0007669"/>
    <property type="project" value="InterPro"/>
</dbReference>
<dbReference type="PANTHER" id="PTHR47618">
    <property type="entry name" value="BIFUNCTIONAL OLIGORIBONUCLEASE AND PAP PHOSPHATASE NRNA"/>
    <property type="match status" value="1"/>
</dbReference>
<dbReference type="InterPro" id="IPR003156">
    <property type="entry name" value="DHHA1_dom"/>
</dbReference>
<reference evidence="3 4" key="1">
    <citation type="submission" date="2019-05" db="EMBL/GenBank/DDBJ databases">
        <authorList>
            <person name="Narsing Rao M.P."/>
            <person name="Li W.J."/>
        </authorList>
    </citation>
    <scope>NUCLEOTIDE SEQUENCE [LARGE SCALE GENOMIC DNA]</scope>
    <source>
        <strain evidence="3 4">SYSU_K30003</strain>
    </source>
</reference>
<evidence type="ECO:0000313" key="4">
    <source>
        <dbReference type="Proteomes" id="UP000309676"/>
    </source>
</evidence>
<feature type="domain" description="DHHA1" evidence="2">
    <location>
        <begin position="249"/>
        <end position="329"/>
    </location>
</feature>
<dbReference type="InterPro" id="IPR051319">
    <property type="entry name" value="Oligoribo/pAp-PDE_c-di-AMP_PDE"/>
</dbReference>
<dbReference type="Gene3D" id="3.90.1640.10">
    <property type="entry name" value="inorganic pyrophosphatase (n-terminal core)"/>
    <property type="match status" value="1"/>
</dbReference>
<keyword evidence="4" id="KW-1185">Reference proteome</keyword>
<dbReference type="PANTHER" id="PTHR47618:SF1">
    <property type="entry name" value="BIFUNCTIONAL OLIGORIBONUCLEASE AND PAP PHOSPHATASE NRNA"/>
    <property type="match status" value="1"/>
</dbReference>
<dbReference type="EMBL" id="VCIW01000005">
    <property type="protein sequence ID" value="TLS52245.1"/>
    <property type="molecule type" value="Genomic_DNA"/>
</dbReference>
<dbReference type="Pfam" id="PF02272">
    <property type="entry name" value="DHHA1"/>
    <property type="match status" value="1"/>
</dbReference>
<evidence type="ECO:0000313" key="3">
    <source>
        <dbReference type="EMBL" id="TLS52245.1"/>
    </source>
</evidence>
<gene>
    <name evidence="3" type="ORF">FE782_09720</name>
</gene>
<dbReference type="SUPFAM" id="SSF64182">
    <property type="entry name" value="DHH phosphoesterases"/>
    <property type="match status" value="1"/>
</dbReference>
<accession>A0A5R9GKK9</accession>
<dbReference type="OrthoDB" id="9803668at2"/>
<dbReference type="Proteomes" id="UP000309676">
    <property type="component" value="Unassembled WGS sequence"/>
</dbReference>
<dbReference type="AlphaFoldDB" id="A0A5R9GKK9"/>
<comment type="caution">
    <text evidence="3">The sequence shown here is derived from an EMBL/GenBank/DDBJ whole genome shotgun (WGS) entry which is preliminary data.</text>
</comment>
<name>A0A5R9GKK9_9BACL</name>
<protein>
    <submittedName>
        <fullName evidence="3">Bifunctional oligoribonuclease/PAP phosphatase NrnA</fullName>
    </submittedName>
</protein>
<organism evidence="3 4">
    <name type="scientific">Paenibacillus antri</name>
    <dbReference type="NCBI Taxonomy" id="2582848"/>
    <lineage>
        <taxon>Bacteria</taxon>
        <taxon>Bacillati</taxon>
        <taxon>Bacillota</taxon>
        <taxon>Bacilli</taxon>
        <taxon>Bacillales</taxon>
        <taxon>Paenibacillaceae</taxon>
        <taxon>Paenibacillus</taxon>
    </lineage>
</organism>
<evidence type="ECO:0000259" key="2">
    <source>
        <dbReference type="Pfam" id="PF02272"/>
    </source>
</evidence>
<dbReference type="Gene3D" id="3.10.310.30">
    <property type="match status" value="1"/>
</dbReference>
<dbReference type="Pfam" id="PF01368">
    <property type="entry name" value="DHH"/>
    <property type="match status" value="1"/>
</dbReference>
<dbReference type="InterPro" id="IPR001667">
    <property type="entry name" value="DDH_dom"/>
</dbReference>
<feature type="domain" description="DDH" evidence="1">
    <location>
        <begin position="27"/>
        <end position="168"/>
    </location>
</feature>
<evidence type="ECO:0000259" key="1">
    <source>
        <dbReference type="Pfam" id="PF01368"/>
    </source>
</evidence>
<sequence length="331" mass="35575">MSVTIHEDGYREALRQAAAFLREGDDFLVVSHLSPDGDAISSTGAIGFILRALGKTYTLINEDRTPDKYAGLLGGQPIIDYGRSAPSRRFERVIAVDCADFARIGAVHTLFAESRLLLNIDHHPTNDGFGTHNVVKPSAAATVEIIYELAETLGIEWTKPLATCIYAGLLTDTGGFRYSNTTPDVMAVAERMLRHGAEGAVLAEQLLETMTYAQMLLLKEALSTLSFSEDRKIGWLSVTRETLDAVGAADEDTEGLVNLPRNVAGVEVGLLFKEKAPGHVKVSLRSAGRVDVSSLAKTLGGGGHVRAAGCTINGTLDEAVRRVVEAVKERL</sequence>